<sequence>MGTGTAPPTEASLELNSVARFPTVVPPVQVSAGSRFTAWRDKREPRKRQLLYYCDQNSLPFHYLLTNYPSKPPELSAVTSFSACIDSPQPPGLGNDILQYVGSAIRKASNAQLIVGKEKKEFLLHSALVASKSDVLDKMMNGRFAEARQGCAVLADVDADTMVIFAEFLYKGDYDLPHPIQLRSRVLQRGWREPVDKYWSEFTENVAYGYIPSSPAAPILSEKMGIDYSDFFISHAKVFIFAECYGVEDLMDLSMRKLHQSLCGFRPSLKRISDVLALVRFCYDNPAPEKLKELLASYLACYAEAVFLVSGFKKLLRKNGDFAADLACAMASRFSTTAGHEPQAGSNSTP</sequence>
<keyword evidence="3" id="KW-1185">Reference proteome</keyword>
<dbReference type="SUPFAM" id="SSF54695">
    <property type="entry name" value="POZ domain"/>
    <property type="match status" value="1"/>
</dbReference>
<dbReference type="CDD" id="cd18186">
    <property type="entry name" value="BTB_POZ_ZBTB_KLHL-like"/>
    <property type="match status" value="1"/>
</dbReference>
<dbReference type="InterPro" id="IPR000210">
    <property type="entry name" value="BTB/POZ_dom"/>
</dbReference>
<dbReference type="Pfam" id="PF00651">
    <property type="entry name" value="BTB"/>
    <property type="match status" value="1"/>
</dbReference>
<protein>
    <recommendedName>
        <fullName evidence="1">BTB domain-containing protein</fullName>
    </recommendedName>
</protein>
<evidence type="ECO:0000313" key="2">
    <source>
        <dbReference type="EMBL" id="QPG95569.1"/>
    </source>
</evidence>
<gene>
    <name evidence="2" type="ORF">C2857_001212</name>
</gene>
<dbReference type="Gene3D" id="3.30.710.10">
    <property type="entry name" value="Potassium Channel Kv1.1, Chain A"/>
    <property type="match status" value="1"/>
</dbReference>
<dbReference type="Proteomes" id="UP000594364">
    <property type="component" value="Chromosome 2"/>
</dbReference>
<organism evidence="2 3">
    <name type="scientific">Epichloe festucae (strain Fl1)</name>
    <dbReference type="NCBI Taxonomy" id="877507"/>
    <lineage>
        <taxon>Eukaryota</taxon>
        <taxon>Fungi</taxon>
        <taxon>Dikarya</taxon>
        <taxon>Ascomycota</taxon>
        <taxon>Pezizomycotina</taxon>
        <taxon>Sordariomycetes</taxon>
        <taxon>Hypocreomycetidae</taxon>
        <taxon>Hypocreales</taxon>
        <taxon>Clavicipitaceae</taxon>
        <taxon>Epichloe</taxon>
    </lineage>
</organism>
<name>A0A7S9KN89_EPIFF</name>
<proteinExistence type="predicted"/>
<reference evidence="2 3" key="1">
    <citation type="journal article" date="2018" name="PLoS Genet.">
        <title>Repeat elements organise 3D genome structure and mediate transcription in the filamentous fungus Epichloe festucae.</title>
        <authorList>
            <person name="Winter D.J."/>
            <person name="Ganley A.R.D."/>
            <person name="Young C.A."/>
            <person name="Liachko I."/>
            <person name="Schardl C.L."/>
            <person name="Dupont P.Y."/>
            <person name="Berry D."/>
            <person name="Ram A."/>
            <person name="Scott B."/>
            <person name="Cox M.P."/>
        </authorList>
    </citation>
    <scope>NUCLEOTIDE SEQUENCE [LARGE SCALE GENOMIC DNA]</scope>
    <source>
        <strain evidence="2 3">Fl1</strain>
    </source>
</reference>
<dbReference type="InterPro" id="IPR011333">
    <property type="entry name" value="SKP1/BTB/POZ_sf"/>
</dbReference>
<dbReference type="OrthoDB" id="9997739at2759"/>
<dbReference type="AlphaFoldDB" id="A0A7S9KN89"/>
<dbReference type="EMBL" id="CP031386">
    <property type="protein sequence ID" value="QPG95569.1"/>
    <property type="molecule type" value="Genomic_DNA"/>
</dbReference>
<dbReference type="PANTHER" id="PTHR47843">
    <property type="entry name" value="BTB DOMAIN-CONTAINING PROTEIN-RELATED"/>
    <property type="match status" value="1"/>
</dbReference>
<feature type="domain" description="BTB" evidence="1">
    <location>
        <begin position="109"/>
        <end position="178"/>
    </location>
</feature>
<evidence type="ECO:0000313" key="3">
    <source>
        <dbReference type="Proteomes" id="UP000594364"/>
    </source>
</evidence>
<evidence type="ECO:0000259" key="1">
    <source>
        <dbReference type="PROSITE" id="PS50097"/>
    </source>
</evidence>
<dbReference type="PROSITE" id="PS50097">
    <property type="entry name" value="BTB"/>
    <property type="match status" value="1"/>
</dbReference>
<accession>A0A7S9KN89</accession>